<feature type="region of interest" description="Disordered" evidence="1">
    <location>
        <begin position="1"/>
        <end position="26"/>
    </location>
</feature>
<sequence length="51" mass="5863">MERIFQQQHTDNTSGKEKNDNQGVEVVQRGSPPLCFQDHFGDIAKMIVLFK</sequence>
<organism evidence="2">
    <name type="scientific">Siphoviridae sp. ctDsE1</name>
    <dbReference type="NCBI Taxonomy" id="2825390"/>
    <lineage>
        <taxon>Viruses</taxon>
        <taxon>Duplodnaviria</taxon>
        <taxon>Heunggongvirae</taxon>
        <taxon>Uroviricota</taxon>
        <taxon>Caudoviricetes</taxon>
    </lineage>
</organism>
<evidence type="ECO:0000256" key="1">
    <source>
        <dbReference type="SAM" id="MobiDB-lite"/>
    </source>
</evidence>
<dbReference type="EMBL" id="BK015961">
    <property type="protein sequence ID" value="DAF87267.1"/>
    <property type="molecule type" value="Genomic_DNA"/>
</dbReference>
<accession>A0A8S5TYJ5</accession>
<name>A0A8S5TYJ5_9CAUD</name>
<evidence type="ECO:0000313" key="2">
    <source>
        <dbReference type="EMBL" id="DAF87267.1"/>
    </source>
</evidence>
<reference evidence="2" key="1">
    <citation type="journal article" date="2021" name="Proc. Natl. Acad. Sci. U.S.A.">
        <title>A Catalog of Tens of Thousands of Viruses from Human Metagenomes Reveals Hidden Associations with Chronic Diseases.</title>
        <authorList>
            <person name="Tisza M.J."/>
            <person name="Buck C.B."/>
        </authorList>
    </citation>
    <scope>NUCLEOTIDE SEQUENCE</scope>
    <source>
        <strain evidence="2">CtDsE1</strain>
    </source>
</reference>
<proteinExistence type="predicted"/>
<feature type="compositionally biased region" description="Polar residues" evidence="1">
    <location>
        <begin position="1"/>
        <end position="13"/>
    </location>
</feature>
<protein>
    <submittedName>
        <fullName evidence="2">Uncharacterized protein</fullName>
    </submittedName>
</protein>